<protein>
    <submittedName>
        <fullName evidence="2">Uncharacterized protein</fullName>
    </submittedName>
</protein>
<comment type="caution">
    <text evidence="2">The sequence shown here is derived from an EMBL/GenBank/DDBJ whole genome shotgun (WGS) entry which is preliminary data.</text>
</comment>
<keyword evidence="3" id="KW-1185">Reference proteome</keyword>
<proteinExistence type="predicted"/>
<evidence type="ECO:0000256" key="1">
    <source>
        <dbReference type="SAM" id="MobiDB-lite"/>
    </source>
</evidence>
<organism evidence="2 3">
    <name type="scientific">Nepenthes gracilis</name>
    <name type="common">Slender pitcher plant</name>
    <dbReference type="NCBI Taxonomy" id="150966"/>
    <lineage>
        <taxon>Eukaryota</taxon>
        <taxon>Viridiplantae</taxon>
        <taxon>Streptophyta</taxon>
        <taxon>Embryophyta</taxon>
        <taxon>Tracheophyta</taxon>
        <taxon>Spermatophyta</taxon>
        <taxon>Magnoliopsida</taxon>
        <taxon>eudicotyledons</taxon>
        <taxon>Gunneridae</taxon>
        <taxon>Pentapetalae</taxon>
        <taxon>Caryophyllales</taxon>
        <taxon>Nepenthaceae</taxon>
        <taxon>Nepenthes</taxon>
    </lineage>
</organism>
<reference evidence="2" key="1">
    <citation type="submission" date="2023-05" db="EMBL/GenBank/DDBJ databases">
        <title>Nepenthes gracilis genome sequencing.</title>
        <authorList>
            <person name="Fukushima K."/>
        </authorList>
    </citation>
    <scope>NUCLEOTIDE SEQUENCE</scope>
    <source>
        <strain evidence="2">SING2019-196</strain>
    </source>
</reference>
<dbReference type="EMBL" id="BSYO01000004">
    <property type="protein sequence ID" value="GMH03547.1"/>
    <property type="molecule type" value="Genomic_DNA"/>
</dbReference>
<feature type="region of interest" description="Disordered" evidence="1">
    <location>
        <begin position="1"/>
        <end position="39"/>
    </location>
</feature>
<dbReference type="AlphaFoldDB" id="A0AAD3S331"/>
<evidence type="ECO:0000313" key="2">
    <source>
        <dbReference type="EMBL" id="GMH03547.1"/>
    </source>
</evidence>
<evidence type="ECO:0000313" key="3">
    <source>
        <dbReference type="Proteomes" id="UP001279734"/>
    </source>
</evidence>
<dbReference type="Proteomes" id="UP001279734">
    <property type="component" value="Unassembled WGS sequence"/>
</dbReference>
<name>A0AAD3S331_NEPGR</name>
<feature type="region of interest" description="Disordered" evidence="1">
    <location>
        <begin position="164"/>
        <end position="188"/>
    </location>
</feature>
<gene>
    <name evidence="2" type="ORF">Nepgr_005386</name>
</gene>
<feature type="compositionally biased region" description="Low complexity" evidence="1">
    <location>
        <begin position="11"/>
        <end position="39"/>
    </location>
</feature>
<sequence length="188" mass="19406">MAGPQGEQATHCPPSLHLPPDLSSSALSNPSHPSHSFPSLQKVCQLQSSGPDALFLESLQTLVHSPSTLDAGVADQCKGSPLSEPLGSISEVVEPVPLSDGSLASAPTVFHGSSRSPSGKLQSLPQPSWATIVLNSESLSWIASGPLEDENGKRLLAKGYNSAPSVGKPSGFQEEGIDAPGEIKGLRI</sequence>
<accession>A0AAD3S331</accession>